<feature type="compositionally biased region" description="Basic and acidic residues" evidence="1">
    <location>
        <begin position="18"/>
        <end position="27"/>
    </location>
</feature>
<dbReference type="AlphaFoldDB" id="A0A0A9CRH8"/>
<feature type="compositionally biased region" description="Basic and acidic residues" evidence="1">
    <location>
        <begin position="39"/>
        <end position="56"/>
    </location>
</feature>
<feature type="compositionally biased region" description="Polar residues" evidence="1">
    <location>
        <begin position="1"/>
        <end position="12"/>
    </location>
</feature>
<evidence type="ECO:0000256" key="1">
    <source>
        <dbReference type="SAM" id="MobiDB-lite"/>
    </source>
</evidence>
<name>A0A0A9CRH8_ARUDO</name>
<dbReference type="EMBL" id="GBRH01221890">
    <property type="protein sequence ID" value="JAD76005.1"/>
    <property type="molecule type" value="Transcribed_RNA"/>
</dbReference>
<sequence>MFNRSARSSSGTHLGGAHQDEFEKRDASFTVSGRRQKFNSRDSTTDKTKLFPRDDSDGGLYMGRSKHAAGE</sequence>
<protein>
    <submittedName>
        <fullName evidence="2">Uncharacterized protein</fullName>
    </submittedName>
</protein>
<feature type="region of interest" description="Disordered" evidence="1">
    <location>
        <begin position="1"/>
        <end position="71"/>
    </location>
</feature>
<reference evidence="2" key="1">
    <citation type="submission" date="2014-09" db="EMBL/GenBank/DDBJ databases">
        <authorList>
            <person name="Magalhaes I.L.F."/>
            <person name="Oliveira U."/>
            <person name="Santos F.R."/>
            <person name="Vidigal T.H.D.A."/>
            <person name="Brescovit A.D."/>
            <person name="Santos A.J."/>
        </authorList>
    </citation>
    <scope>NUCLEOTIDE SEQUENCE</scope>
    <source>
        <tissue evidence="2">Shoot tissue taken approximately 20 cm above the soil surface</tissue>
    </source>
</reference>
<accession>A0A0A9CRH8</accession>
<organism evidence="2">
    <name type="scientific">Arundo donax</name>
    <name type="common">Giant reed</name>
    <name type="synonym">Donax arundinaceus</name>
    <dbReference type="NCBI Taxonomy" id="35708"/>
    <lineage>
        <taxon>Eukaryota</taxon>
        <taxon>Viridiplantae</taxon>
        <taxon>Streptophyta</taxon>
        <taxon>Embryophyta</taxon>
        <taxon>Tracheophyta</taxon>
        <taxon>Spermatophyta</taxon>
        <taxon>Magnoliopsida</taxon>
        <taxon>Liliopsida</taxon>
        <taxon>Poales</taxon>
        <taxon>Poaceae</taxon>
        <taxon>PACMAD clade</taxon>
        <taxon>Arundinoideae</taxon>
        <taxon>Arundineae</taxon>
        <taxon>Arundo</taxon>
    </lineage>
</organism>
<proteinExistence type="predicted"/>
<evidence type="ECO:0000313" key="2">
    <source>
        <dbReference type="EMBL" id="JAD76005.1"/>
    </source>
</evidence>
<reference evidence="2" key="2">
    <citation type="journal article" date="2015" name="Data Brief">
        <title>Shoot transcriptome of the giant reed, Arundo donax.</title>
        <authorList>
            <person name="Barrero R.A."/>
            <person name="Guerrero F.D."/>
            <person name="Moolhuijzen P."/>
            <person name="Goolsby J.A."/>
            <person name="Tidwell J."/>
            <person name="Bellgard S.E."/>
            <person name="Bellgard M.I."/>
        </authorList>
    </citation>
    <scope>NUCLEOTIDE SEQUENCE</scope>
    <source>
        <tissue evidence="2">Shoot tissue taken approximately 20 cm above the soil surface</tissue>
    </source>
</reference>